<dbReference type="AlphaFoldDB" id="A0AAW5RGE4"/>
<dbReference type="CDD" id="cd00085">
    <property type="entry name" value="HNHc"/>
    <property type="match status" value="1"/>
</dbReference>
<accession>A0AAW5RGE4</accession>
<dbReference type="EMBL" id="JAJVCY010000006">
    <property type="protein sequence ID" value="MCV3287790.1"/>
    <property type="molecule type" value="Genomic_DNA"/>
</dbReference>
<dbReference type="Pfam" id="PF13395">
    <property type="entry name" value="HNH_4"/>
    <property type="match status" value="1"/>
</dbReference>
<dbReference type="Proteomes" id="UP001208651">
    <property type="component" value="Unassembled WGS sequence"/>
</dbReference>
<protein>
    <recommendedName>
        <fullName evidence="1">HNH nuclease domain-containing protein</fullName>
    </recommendedName>
</protein>
<sequence>MAHIRHIAVNDSKSSTYKLALLRTLVRIADAHPGAIKDRNDDQVAISLGLVAYYWVRLFKRLLDAGLQQNSDSNKGIGFVKEDGWNQLKHLKADDLVIGALFAGDEAEAIQALFRDTITTIQAGPAQFIYQGSKENRLFTIEKQRRTKSSCILLDKTFFDSFGDFILSEKLWHCLRVYGCWIEPLLVQQWIGEMQKYKRNRESNITLDRYYQTLSWLERDRDTLFVRRRIETLRQQGIQIESVWSGRKAPSFDVDHCLPFAYWPNNDLWNLLPSTPNENRSKSNRVPSQARLSAAKCRIIDWWKLAWSEGANRQRFFIEAHLSLPNVSSSHQDFEIICEAMQDQIIGVQQRLQVGEW</sequence>
<name>A0AAW5RGE4_AERME</name>
<evidence type="ECO:0000313" key="2">
    <source>
        <dbReference type="EMBL" id="MCV3287790.1"/>
    </source>
</evidence>
<feature type="domain" description="HNH nuclease" evidence="1">
    <location>
        <begin position="251"/>
        <end position="287"/>
    </location>
</feature>
<reference evidence="2" key="1">
    <citation type="submission" date="2022-01" db="EMBL/GenBank/DDBJ databases">
        <title>Comparison of Fish pathogen Aeromonas spp.</title>
        <authorList>
            <person name="Dubey S."/>
            <person name="Sorum H."/>
            <person name="Munangandu H.M."/>
        </authorList>
    </citation>
    <scope>NUCLEOTIDE SEQUENCE</scope>
    <source>
        <strain evidence="2">SD/21-15</strain>
    </source>
</reference>
<gene>
    <name evidence="2" type="ORF">LZT28_05900</name>
</gene>
<dbReference type="RefSeq" id="WP_202864975.1">
    <property type="nucleotide sequence ID" value="NZ_JAJVCY010000006.1"/>
</dbReference>
<evidence type="ECO:0000313" key="3">
    <source>
        <dbReference type="Proteomes" id="UP001208651"/>
    </source>
</evidence>
<evidence type="ECO:0000259" key="1">
    <source>
        <dbReference type="Pfam" id="PF13395"/>
    </source>
</evidence>
<comment type="caution">
    <text evidence="2">The sequence shown here is derived from an EMBL/GenBank/DDBJ whole genome shotgun (WGS) entry which is preliminary data.</text>
</comment>
<proteinExistence type="predicted"/>
<dbReference type="InterPro" id="IPR003615">
    <property type="entry name" value="HNH_nuc"/>
</dbReference>
<organism evidence="2 3">
    <name type="scientific">Aeromonas media</name>
    <dbReference type="NCBI Taxonomy" id="651"/>
    <lineage>
        <taxon>Bacteria</taxon>
        <taxon>Pseudomonadati</taxon>
        <taxon>Pseudomonadota</taxon>
        <taxon>Gammaproteobacteria</taxon>
        <taxon>Aeromonadales</taxon>
        <taxon>Aeromonadaceae</taxon>
        <taxon>Aeromonas</taxon>
    </lineage>
</organism>